<evidence type="ECO:0000313" key="1">
    <source>
        <dbReference type="EMBL" id="JAP06537.1"/>
    </source>
</evidence>
<protein>
    <submittedName>
        <fullName evidence="1">Putative ovule protein</fullName>
    </submittedName>
</protein>
<proteinExistence type="predicted"/>
<sequence>MQRRVFLPNAHTDYMILGLMLTKKHRWQWRGSRFLTYYPLFFVKECLFSLASAVGMPIQLDQATINKTRPSCARVKVMVD</sequence>
<dbReference type="EMBL" id="GEDG01040980">
    <property type="protein sequence ID" value="JAP06537.1"/>
    <property type="molecule type" value="Transcribed_RNA"/>
</dbReference>
<reference evidence="1" key="1">
    <citation type="submission" date="2015-12" db="EMBL/GenBank/DDBJ databases">
        <title>Gene expression during late stages of embryo sac development: a critical building block for successful pollen-pistil interactions.</title>
        <authorList>
            <person name="Liu Y."/>
            <person name="Joly V."/>
            <person name="Sabar M."/>
            <person name="Matton D.P."/>
        </authorList>
    </citation>
    <scope>NUCLEOTIDE SEQUENCE</scope>
</reference>
<name>A0A0V0GFS4_SOLCH</name>
<accession>A0A0V0GFS4</accession>
<dbReference type="AlphaFoldDB" id="A0A0V0GFS4"/>
<feature type="non-terminal residue" evidence="1">
    <location>
        <position position="80"/>
    </location>
</feature>
<organism evidence="1">
    <name type="scientific">Solanum chacoense</name>
    <name type="common">Chaco potato</name>
    <dbReference type="NCBI Taxonomy" id="4108"/>
    <lineage>
        <taxon>Eukaryota</taxon>
        <taxon>Viridiplantae</taxon>
        <taxon>Streptophyta</taxon>
        <taxon>Embryophyta</taxon>
        <taxon>Tracheophyta</taxon>
        <taxon>Spermatophyta</taxon>
        <taxon>Magnoliopsida</taxon>
        <taxon>eudicotyledons</taxon>
        <taxon>Gunneridae</taxon>
        <taxon>Pentapetalae</taxon>
        <taxon>asterids</taxon>
        <taxon>lamiids</taxon>
        <taxon>Solanales</taxon>
        <taxon>Solanaceae</taxon>
        <taxon>Solanoideae</taxon>
        <taxon>Solaneae</taxon>
        <taxon>Solanum</taxon>
    </lineage>
</organism>